<evidence type="ECO:0000256" key="5">
    <source>
        <dbReference type="ARBA" id="ARBA00022596"/>
    </source>
</evidence>
<name>A0A4R4NAQ8_9ACTN</name>
<dbReference type="InterPro" id="IPR013563">
    <property type="entry name" value="Oligopep_ABC_C"/>
</dbReference>
<dbReference type="SUPFAM" id="SSF52540">
    <property type="entry name" value="P-loop containing nucleoside triphosphate hydrolases"/>
    <property type="match status" value="1"/>
</dbReference>
<evidence type="ECO:0000256" key="4">
    <source>
        <dbReference type="ARBA" id="ARBA00022475"/>
    </source>
</evidence>
<keyword evidence="4" id="KW-1003">Cell membrane</keyword>
<comment type="catalytic activity">
    <reaction evidence="15">
        <text>Ni(2+)(out) + ATP + H2O = Ni(2+)(in) + ADP + phosphate + H(+)</text>
        <dbReference type="Rhea" id="RHEA:15557"/>
        <dbReference type="ChEBI" id="CHEBI:15377"/>
        <dbReference type="ChEBI" id="CHEBI:15378"/>
        <dbReference type="ChEBI" id="CHEBI:30616"/>
        <dbReference type="ChEBI" id="CHEBI:43474"/>
        <dbReference type="ChEBI" id="CHEBI:49786"/>
        <dbReference type="ChEBI" id="CHEBI:456216"/>
        <dbReference type="EC" id="7.2.2.11"/>
    </reaction>
    <physiologicalReaction direction="left-to-right" evidence="15">
        <dbReference type="Rhea" id="RHEA:15558"/>
    </physiologicalReaction>
</comment>
<keyword evidence="3" id="KW-0813">Transport</keyword>
<dbReference type="PROSITE" id="PS50893">
    <property type="entry name" value="ABC_TRANSPORTER_2"/>
    <property type="match status" value="1"/>
</dbReference>
<evidence type="ECO:0000256" key="15">
    <source>
        <dbReference type="ARBA" id="ARBA00048610"/>
    </source>
</evidence>
<dbReference type="Proteomes" id="UP000295157">
    <property type="component" value="Unassembled WGS sequence"/>
</dbReference>
<proteinExistence type="inferred from homology"/>
<keyword evidence="7 18" id="KW-0067">ATP-binding</keyword>
<evidence type="ECO:0000256" key="7">
    <source>
        <dbReference type="ARBA" id="ARBA00022840"/>
    </source>
</evidence>
<dbReference type="EC" id="7.2.2.11" evidence="13"/>
<dbReference type="AlphaFoldDB" id="A0A4R4NAQ8"/>
<evidence type="ECO:0000256" key="2">
    <source>
        <dbReference type="ARBA" id="ARBA00005417"/>
    </source>
</evidence>
<sequence length="372" mass="39302">MARDRAQLPRSGTTAPPGLARQHDQRRTAFAARGGLVAESVPRAVHPAAHARGLRARPAPARPDQPAVEIGAGVVKLRVDGLSVRFRLPGAVVHAVTDARFELREGRCLALAGESGCGKSVMAHALLGLLPGNADVTGHAWLGPLDLVAAPEKVLARQVRGRMIGLVPQSPAAHLTPVRTARDQLAEALRELGRTEAPDEVAARAGLRPQDLDRYPHQLSGGMAQRVANALALAGDPPLIVADEPTTGLDRPLVDATMAELRRLCDEGRAVLVITHDLRAAERVADDIAVMYAGRIVELSEAGAFFAGPRHPYARGLLDALPTRGFVPIPGQPPELTRLPDGCSFQPRCAQATPACEELPVMSGKGVACHHA</sequence>
<dbReference type="GO" id="GO:0005524">
    <property type="term" value="F:ATP binding"/>
    <property type="evidence" value="ECO:0007669"/>
    <property type="project" value="UniProtKB-KW"/>
</dbReference>
<dbReference type="GO" id="GO:0015413">
    <property type="term" value="F:ABC-type nickel transporter activity"/>
    <property type="evidence" value="ECO:0007669"/>
    <property type="project" value="UniProtKB-EC"/>
</dbReference>
<evidence type="ECO:0000256" key="11">
    <source>
        <dbReference type="ARBA" id="ARBA00023136"/>
    </source>
</evidence>
<dbReference type="GO" id="GO:0016887">
    <property type="term" value="F:ATP hydrolysis activity"/>
    <property type="evidence" value="ECO:0007669"/>
    <property type="project" value="InterPro"/>
</dbReference>
<keyword evidence="8" id="KW-1278">Translocase</keyword>
<comment type="subunit">
    <text evidence="12">The complex is composed of two ATP-binding proteins (NikD and NikE), two transmembrane proteins (NikB and NikC) and a solute-binding protein (NikA).</text>
</comment>
<keyword evidence="5" id="KW-0533">Nickel</keyword>
<feature type="domain" description="ABC transporter" evidence="17">
    <location>
        <begin position="77"/>
        <end position="318"/>
    </location>
</feature>
<keyword evidence="6" id="KW-0547">Nucleotide-binding</keyword>
<evidence type="ECO:0000259" key="17">
    <source>
        <dbReference type="PROSITE" id="PS50893"/>
    </source>
</evidence>
<dbReference type="Pfam" id="PF08352">
    <property type="entry name" value="oligo_HPY"/>
    <property type="match status" value="1"/>
</dbReference>
<dbReference type="CDD" id="cd03257">
    <property type="entry name" value="ABC_NikE_OppD_transporters"/>
    <property type="match status" value="1"/>
</dbReference>
<keyword evidence="11" id="KW-0472">Membrane</keyword>
<feature type="region of interest" description="Disordered" evidence="16">
    <location>
        <begin position="1"/>
        <end position="24"/>
    </location>
</feature>
<dbReference type="GO" id="GO:0005886">
    <property type="term" value="C:plasma membrane"/>
    <property type="evidence" value="ECO:0007669"/>
    <property type="project" value="UniProtKB-SubCell"/>
</dbReference>
<dbReference type="InterPro" id="IPR050388">
    <property type="entry name" value="ABC_Ni/Peptide_Import"/>
</dbReference>
<dbReference type="Gene3D" id="3.40.50.300">
    <property type="entry name" value="P-loop containing nucleotide triphosphate hydrolases"/>
    <property type="match status" value="1"/>
</dbReference>
<evidence type="ECO:0000256" key="1">
    <source>
        <dbReference type="ARBA" id="ARBA00004202"/>
    </source>
</evidence>
<evidence type="ECO:0000256" key="12">
    <source>
        <dbReference type="ARBA" id="ARBA00038669"/>
    </source>
</evidence>
<dbReference type="EMBL" id="SMJZ01000090">
    <property type="protein sequence ID" value="TDC04380.1"/>
    <property type="molecule type" value="Genomic_DNA"/>
</dbReference>
<keyword evidence="19" id="KW-1185">Reference proteome</keyword>
<evidence type="ECO:0000256" key="3">
    <source>
        <dbReference type="ARBA" id="ARBA00022448"/>
    </source>
</evidence>
<evidence type="ECO:0000256" key="8">
    <source>
        <dbReference type="ARBA" id="ARBA00022967"/>
    </source>
</evidence>
<evidence type="ECO:0000256" key="10">
    <source>
        <dbReference type="ARBA" id="ARBA00023112"/>
    </source>
</evidence>
<evidence type="ECO:0000256" key="9">
    <source>
        <dbReference type="ARBA" id="ARBA00023065"/>
    </source>
</evidence>
<dbReference type="PANTHER" id="PTHR43297">
    <property type="entry name" value="OLIGOPEPTIDE TRANSPORT ATP-BINDING PROTEIN APPD"/>
    <property type="match status" value="1"/>
</dbReference>
<gene>
    <name evidence="18" type="ORF">E1267_23140</name>
</gene>
<evidence type="ECO:0000313" key="19">
    <source>
        <dbReference type="Proteomes" id="UP000295157"/>
    </source>
</evidence>
<dbReference type="InterPro" id="IPR003439">
    <property type="entry name" value="ABC_transporter-like_ATP-bd"/>
</dbReference>
<evidence type="ECO:0000256" key="16">
    <source>
        <dbReference type="SAM" id="MobiDB-lite"/>
    </source>
</evidence>
<comment type="similarity">
    <text evidence="2">Belongs to the ABC transporter superfamily.</text>
</comment>
<evidence type="ECO:0000313" key="18">
    <source>
        <dbReference type="EMBL" id="TDC04380.1"/>
    </source>
</evidence>
<evidence type="ECO:0000256" key="14">
    <source>
        <dbReference type="ARBA" id="ARBA00044143"/>
    </source>
</evidence>
<dbReference type="OrthoDB" id="9809030at2"/>
<dbReference type="SMART" id="SM00382">
    <property type="entry name" value="AAA"/>
    <property type="match status" value="1"/>
</dbReference>
<keyword evidence="10" id="KW-0921">Nickel transport</keyword>
<accession>A0A4R4NAQ8</accession>
<dbReference type="InterPro" id="IPR003593">
    <property type="entry name" value="AAA+_ATPase"/>
</dbReference>
<protein>
    <recommendedName>
        <fullName evidence="14">Nickel import system ATP-binding protein NikD</fullName>
        <ecNumber evidence="13">7.2.2.11</ecNumber>
    </recommendedName>
</protein>
<reference evidence="18 19" key="1">
    <citation type="submission" date="2019-02" db="EMBL/GenBank/DDBJ databases">
        <title>Draft genome sequences of novel Actinobacteria.</title>
        <authorList>
            <person name="Sahin N."/>
            <person name="Ay H."/>
            <person name="Saygin H."/>
        </authorList>
    </citation>
    <scope>NUCLEOTIDE SEQUENCE [LARGE SCALE GENOMIC DNA]</scope>
    <source>
        <strain evidence="18 19">KC201</strain>
    </source>
</reference>
<organism evidence="18 19">
    <name type="scientific">Nonomuraea longispora</name>
    <dbReference type="NCBI Taxonomy" id="1848320"/>
    <lineage>
        <taxon>Bacteria</taxon>
        <taxon>Bacillati</taxon>
        <taxon>Actinomycetota</taxon>
        <taxon>Actinomycetes</taxon>
        <taxon>Streptosporangiales</taxon>
        <taxon>Streptosporangiaceae</taxon>
        <taxon>Nonomuraea</taxon>
    </lineage>
</organism>
<dbReference type="GO" id="GO:0015833">
    <property type="term" value="P:peptide transport"/>
    <property type="evidence" value="ECO:0007669"/>
    <property type="project" value="InterPro"/>
</dbReference>
<dbReference type="Pfam" id="PF00005">
    <property type="entry name" value="ABC_tran"/>
    <property type="match status" value="1"/>
</dbReference>
<evidence type="ECO:0000256" key="13">
    <source>
        <dbReference type="ARBA" id="ARBA00039098"/>
    </source>
</evidence>
<comment type="subcellular location">
    <subcellularLocation>
        <location evidence="1">Cell membrane</location>
        <topology evidence="1">Peripheral membrane protein</topology>
    </subcellularLocation>
</comment>
<evidence type="ECO:0000256" key="6">
    <source>
        <dbReference type="ARBA" id="ARBA00022741"/>
    </source>
</evidence>
<dbReference type="NCBIfam" id="TIGR01727">
    <property type="entry name" value="oligo_HPY"/>
    <property type="match status" value="1"/>
</dbReference>
<dbReference type="PANTHER" id="PTHR43297:SF13">
    <property type="entry name" value="NICKEL ABC TRANSPORTER, ATP-BINDING PROTEIN"/>
    <property type="match status" value="1"/>
</dbReference>
<comment type="caution">
    <text evidence="18">The sequence shown here is derived from an EMBL/GenBank/DDBJ whole genome shotgun (WGS) entry which is preliminary data.</text>
</comment>
<keyword evidence="9" id="KW-0406">Ion transport</keyword>
<dbReference type="InterPro" id="IPR027417">
    <property type="entry name" value="P-loop_NTPase"/>
</dbReference>